<dbReference type="PROSITE" id="PS00622">
    <property type="entry name" value="HTH_LUXR_1"/>
    <property type="match status" value="1"/>
</dbReference>
<dbReference type="Gene3D" id="3.40.50.2300">
    <property type="match status" value="1"/>
</dbReference>
<dbReference type="PROSITE" id="PS50043">
    <property type="entry name" value="HTH_LUXR_2"/>
    <property type="match status" value="1"/>
</dbReference>
<dbReference type="RefSeq" id="WP_268779208.1">
    <property type="nucleotide sequence ID" value="NZ_JAPRAT010000006.1"/>
</dbReference>
<keyword evidence="1" id="KW-0805">Transcription regulation</keyword>
<reference evidence="5" key="1">
    <citation type="submission" date="2022-11" db="EMBL/GenBank/DDBJ databases">
        <title>WGS of Natronobacillus azotifigens 24KS-1, an anaerobic diazotrophic haloalkaliphile from soda-rich habitats.</title>
        <authorList>
            <person name="Sorokin D.Y."/>
            <person name="Merkel A.Y."/>
        </authorList>
    </citation>
    <scope>NUCLEOTIDE SEQUENCE</scope>
    <source>
        <strain evidence="5">24KS-1</strain>
    </source>
</reference>
<dbReference type="InterPro" id="IPR016032">
    <property type="entry name" value="Sig_transdc_resp-reg_C-effctor"/>
</dbReference>
<proteinExistence type="predicted"/>
<organism evidence="5 6">
    <name type="scientific">Natronobacillus azotifigens</name>
    <dbReference type="NCBI Taxonomy" id="472978"/>
    <lineage>
        <taxon>Bacteria</taxon>
        <taxon>Bacillati</taxon>
        <taxon>Bacillota</taxon>
        <taxon>Bacilli</taxon>
        <taxon>Bacillales</taxon>
        <taxon>Bacillaceae</taxon>
        <taxon>Natronobacillus</taxon>
    </lineage>
</organism>
<dbReference type="PANTHER" id="PTHR43214">
    <property type="entry name" value="TWO-COMPONENT RESPONSE REGULATOR"/>
    <property type="match status" value="1"/>
</dbReference>
<dbReference type="AlphaFoldDB" id="A0A9J6RA77"/>
<gene>
    <name evidence="5" type="ORF">OWO01_04355</name>
</gene>
<protein>
    <submittedName>
        <fullName evidence="5">Response regulator transcription factor</fullName>
    </submittedName>
</protein>
<dbReference type="SUPFAM" id="SSF52172">
    <property type="entry name" value="CheY-like"/>
    <property type="match status" value="1"/>
</dbReference>
<sequence>MKLLFVKKPSLLRDWIVQLLKRKFPNDEVFTCDHNNCYEYLDGCRTFDLVILDVHKDIPVDTIIQYYQTSTESKIIAWVEDKESPILSRLFGFGLGGYLYYEMEEKEMIEAITKVLAGEKFIHPLLVTNLLEEYVQTQWKKPSPPLHILSNREWEVLQLLSKGYNNVDIATELFLSDKTVKNYVSSILRKLNVPDRTNAVLKALENKWICV</sequence>
<comment type="caution">
    <text evidence="5">The sequence shown here is derived from an EMBL/GenBank/DDBJ whole genome shotgun (WGS) entry which is preliminary data.</text>
</comment>
<evidence type="ECO:0000259" key="4">
    <source>
        <dbReference type="PROSITE" id="PS50043"/>
    </source>
</evidence>
<dbReference type="InterPro" id="IPR039420">
    <property type="entry name" value="WalR-like"/>
</dbReference>
<evidence type="ECO:0000313" key="6">
    <source>
        <dbReference type="Proteomes" id="UP001084197"/>
    </source>
</evidence>
<evidence type="ECO:0000256" key="3">
    <source>
        <dbReference type="ARBA" id="ARBA00023163"/>
    </source>
</evidence>
<evidence type="ECO:0000256" key="2">
    <source>
        <dbReference type="ARBA" id="ARBA00023125"/>
    </source>
</evidence>
<dbReference type="Pfam" id="PF00196">
    <property type="entry name" value="GerE"/>
    <property type="match status" value="1"/>
</dbReference>
<dbReference type="InterPro" id="IPR000792">
    <property type="entry name" value="Tscrpt_reg_LuxR_C"/>
</dbReference>
<dbReference type="PRINTS" id="PR00038">
    <property type="entry name" value="HTHLUXR"/>
</dbReference>
<feature type="domain" description="HTH luxR-type" evidence="4">
    <location>
        <begin position="142"/>
        <end position="207"/>
    </location>
</feature>
<evidence type="ECO:0000256" key="1">
    <source>
        <dbReference type="ARBA" id="ARBA00023015"/>
    </source>
</evidence>
<evidence type="ECO:0000313" key="5">
    <source>
        <dbReference type="EMBL" id="MCZ0702439.1"/>
    </source>
</evidence>
<dbReference type="InterPro" id="IPR011006">
    <property type="entry name" value="CheY-like_superfamily"/>
</dbReference>
<dbReference type="Gene3D" id="1.10.10.10">
    <property type="entry name" value="Winged helix-like DNA-binding domain superfamily/Winged helix DNA-binding domain"/>
    <property type="match status" value="1"/>
</dbReference>
<dbReference type="GO" id="GO:0003677">
    <property type="term" value="F:DNA binding"/>
    <property type="evidence" value="ECO:0007669"/>
    <property type="project" value="UniProtKB-KW"/>
</dbReference>
<dbReference type="CDD" id="cd06170">
    <property type="entry name" value="LuxR_C_like"/>
    <property type="match status" value="1"/>
</dbReference>
<keyword evidence="6" id="KW-1185">Reference proteome</keyword>
<keyword evidence="2" id="KW-0238">DNA-binding</keyword>
<accession>A0A9J6RA77</accession>
<dbReference type="Proteomes" id="UP001084197">
    <property type="component" value="Unassembled WGS sequence"/>
</dbReference>
<dbReference type="SMART" id="SM00421">
    <property type="entry name" value="HTH_LUXR"/>
    <property type="match status" value="1"/>
</dbReference>
<dbReference type="InterPro" id="IPR036388">
    <property type="entry name" value="WH-like_DNA-bd_sf"/>
</dbReference>
<name>A0A9J6RA77_9BACI</name>
<dbReference type="PANTHER" id="PTHR43214:SF37">
    <property type="entry name" value="TRANSCRIPTIONAL REGULATORY PROTEIN YDFI"/>
    <property type="match status" value="1"/>
</dbReference>
<keyword evidence="3" id="KW-0804">Transcription</keyword>
<dbReference type="GO" id="GO:0006355">
    <property type="term" value="P:regulation of DNA-templated transcription"/>
    <property type="evidence" value="ECO:0007669"/>
    <property type="project" value="InterPro"/>
</dbReference>
<dbReference type="SUPFAM" id="SSF46894">
    <property type="entry name" value="C-terminal effector domain of the bipartite response regulators"/>
    <property type="match status" value="1"/>
</dbReference>
<dbReference type="EMBL" id="JAPRAT010000006">
    <property type="protein sequence ID" value="MCZ0702439.1"/>
    <property type="molecule type" value="Genomic_DNA"/>
</dbReference>